<feature type="chain" id="PRO_5008917192" evidence="1">
    <location>
        <begin position="24"/>
        <end position="101"/>
    </location>
</feature>
<feature type="signal peptide" evidence="1">
    <location>
        <begin position="1"/>
        <end position="23"/>
    </location>
</feature>
<proteinExistence type="predicted"/>
<dbReference type="VEuPathDB" id="PlasmoDB:POWCR01_030024600"/>
<reference evidence="2 3" key="1">
    <citation type="submission" date="2016-06" db="EMBL/GenBank/DDBJ databases">
        <authorList>
            <consortium name="Pathogen Informatics"/>
        </authorList>
    </citation>
    <scope>NUCLEOTIDE SEQUENCE [LARGE SCALE GENOMIC DNA]</scope>
    <source>
        <strain evidence="2">PocGH01</strain>
    </source>
</reference>
<accession>A0A1D3KXP3</accession>
<evidence type="ECO:0000313" key="3">
    <source>
        <dbReference type="Proteomes" id="UP000242942"/>
    </source>
</evidence>
<dbReference type="Proteomes" id="UP000242942">
    <property type="component" value="Chromosome 3"/>
</dbReference>
<dbReference type="EMBL" id="LT594584">
    <property type="protein sequence ID" value="SCA48506.1"/>
    <property type="molecule type" value="Genomic_DNA"/>
</dbReference>
<evidence type="ECO:0000313" key="2">
    <source>
        <dbReference type="EMBL" id="SCA48506.1"/>
    </source>
</evidence>
<protein>
    <submittedName>
        <fullName evidence="2">Uncharacterized protein</fullName>
    </submittedName>
</protein>
<dbReference type="AlphaFoldDB" id="A0A1D3KXP3"/>
<keyword evidence="3" id="KW-1185">Reference proteome</keyword>
<name>A0A1D3KXP3_PLAOA</name>
<organism evidence="2 3">
    <name type="scientific">Plasmodium ovale</name>
    <name type="common">malaria parasite P. ovale</name>
    <dbReference type="NCBI Taxonomy" id="36330"/>
    <lineage>
        <taxon>Eukaryota</taxon>
        <taxon>Sar</taxon>
        <taxon>Alveolata</taxon>
        <taxon>Apicomplexa</taxon>
        <taxon>Aconoidasida</taxon>
        <taxon>Haemosporida</taxon>
        <taxon>Plasmodiidae</taxon>
        <taxon>Plasmodium</taxon>
        <taxon>Plasmodium (Plasmodium)</taxon>
    </lineage>
</organism>
<gene>
    <name evidence="2" type="primary">PocGH01_03028900</name>
    <name evidence="2" type="ORF">POCGH01_03028900</name>
</gene>
<dbReference type="OrthoDB" id="371209at2759"/>
<keyword evidence="1" id="KW-0732">Signal</keyword>
<evidence type="ECO:0000256" key="1">
    <source>
        <dbReference type="SAM" id="SignalP"/>
    </source>
</evidence>
<sequence length="101" mass="12217">MYSIKYFLFCLIWVVLYNERVKENTFSTQYSNLQELKRRMLRLDTPEPWGDSQTYEITTRDKSGNLITTVFNKNGEALYFYISRKVERGKNSKLRKRTKKE</sequence>
<dbReference type="VEuPathDB" id="PlasmoDB:PocGH01_03028900"/>